<keyword evidence="2" id="KW-0812">Transmembrane</keyword>
<dbReference type="OrthoDB" id="4156595at2759"/>
<name>A0A086SVH6_HAPC1</name>
<keyword evidence="2" id="KW-0472">Membrane</keyword>
<proteinExistence type="predicted"/>
<reference evidence="4" key="1">
    <citation type="journal article" date="2014" name="Genome Announc.">
        <title>Genome sequence and annotation of Acremonium chrysogenum, producer of the beta-lactam antibiotic cephalosporin C.</title>
        <authorList>
            <person name="Terfehr D."/>
            <person name="Dahlmann T.A."/>
            <person name="Specht T."/>
            <person name="Zadra I."/>
            <person name="Kuernsteiner H."/>
            <person name="Kueck U."/>
        </authorList>
    </citation>
    <scope>NUCLEOTIDE SEQUENCE [LARGE SCALE GENOMIC DNA]</scope>
    <source>
        <strain evidence="4">ATCC 11550 / CBS 779.69 / DSM 880 / IAM 14645 / JCM 23072 / IMI 49137</strain>
    </source>
</reference>
<gene>
    <name evidence="3" type="ORF">ACRE_081850</name>
</gene>
<feature type="transmembrane region" description="Helical" evidence="2">
    <location>
        <begin position="112"/>
        <end position="131"/>
    </location>
</feature>
<dbReference type="EMBL" id="JPKY01000146">
    <property type="protein sequence ID" value="KFH41108.1"/>
    <property type="molecule type" value="Genomic_DNA"/>
</dbReference>
<feature type="region of interest" description="Disordered" evidence="1">
    <location>
        <begin position="1"/>
        <end position="24"/>
    </location>
</feature>
<sequence>MPPSTSSSSTRTSSQRHSSPSPPSPLYTAVMTPINFVAFLFSLLFVDIRNRLARSHIRSEGPSRLPPWLHKFVYCPLTNGGTGVDGQPYYHTMQRKLLKMEASEAFRLRNTVLALFAIGGIGVVVGSWYLVSEVFRHWIRPV</sequence>
<evidence type="ECO:0000256" key="2">
    <source>
        <dbReference type="SAM" id="Phobius"/>
    </source>
</evidence>
<keyword evidence="4" id="KW-1185">Reference proteome</keyword>
<evidence type="ECO:0000256" key="1">
    <source>
        <dbReference type="SAM" id="MobiDB-lite"/>
    </source>
</evidence>
<organism evidence="3 4">
    <name type="scientific">Hapsidospora chrysogenum (strain ATCC 11550 / CBS 779.69 / DSM 880 / IAM 14645 / JCM 23072 / IMI 49137)</name>
    <name type="common">Acremonium chrysogenum</name>
    <dbReference type="NCBI Taxonomy" id="857340"/>
    <lineage>
        <taxon>Eukaryota</taxon>
        <taxon>Fungi</taxon>
        <taxon>Dikarya</taxon>
        <taxon>Ascomycota</taxon>
        <taxon>Pezizomycotina</taxon>
        <taxon>Sordariomycetes</taxon>
        <taxon>Hypocreomycetidae</taxon>
        <taxon>Hypocreales</taxon>
        <taxon>Bionectriaceae</taxon>
        <taxon>Hapsidospora</taxon>
    </lineage>
</organism>
<accession>A0A086SVH6</accession>
<feature type="compositionally biased region" description="Low complexity" evidence="1">
    <location>
        <begin position="1"/>
        <end position="19"/>
    </location>
</feature>
<dbReference type="AlphaFoldDB" id="A0A086SVH6"/>
<keyword evidence="2" id="KW-1133">Transmembrane helix</keyword>
<feature type="transmembrane region" description="Helical" evidence="2">
    <location>
        <begin position="26"/>
        <end position="46"/>
    </location>
</feature>
<evidence type="ECO:0000313" key="3">
    <source>
        <dbReference type="EMBL" id="KFH41108.1"/>
    </source>
</evidence>
<protein>
    <submittedName>
        <fullName evidence="3">Uncharacterized protein</fullName>
    </submittedName>
</protein>
<dbReference type="Proteomes" id="UP000029964">
    <property type="component" value="Unassembled WGS sequence"/>
</dbReference>
<dbReference type="HOGENOM" id="CLU_134521_0_0_1"/>
<comment type="caution">
    <text evidence="3">The sequence shown here is derived from an EMBL/GenBank/DDBJ whole genome shotgun (WGS) entry which is preliminary data.</text>
</comment>
<evidence type="ECO:0000313" key="4">
    <source>
        <dbReference type="Proteomes" id="UP000029964"/>
    </source>
</evidence>